<accession>A0A1Y1HVZ3</accession>
<feature type="domain" description="RING-type" evidence="17">
    <location>
        <begin position="845"/>
        <end position="884"/>
    </location>
</feature>
<feature type="coiled-coil region" evidence="15">
    <location>
        <begin position="711"/>
        <end position="822"/>
    </location>
</feature>
<dbReference type="Gene3D" id="3.30.40.10">
    <property type="entry name" value="Zinc/RING finger domain, C3HC4 (zinc finger)"/>
    <property type="match status" value="1"/>
</dbReference>
<keyword evidence="12 14" id="KW-0539">Nucleus</keyword>
<comment type="catalytic activity">
    <reaction evidence="1 14">
        <text>S-ubiquitinyl-[E2 ubiquitin-conjugating enzyme]-L-cysteine + [acceptor protein]-L-lysine = [E2 ubiquitin-conjugating enzyme]-L-cysteine + N(6)-ubiquitinyl-[acceptor protein]-L-lysine.</text>
        <dbReference type="EC" id="2.3.2.27"/>
    </reaction>
</comment>
<feature type="compositionally biased region" description="Low complexity" evidence="16">
    <location>
        <begin position="286"/>
        <end position="296"/>
    </location>
</feature>
<organism evidence="18 19">
    <name type="scientific">Klebsormidium nitens</name>
    <name type="common">Green alga</name>
    <name type="synonym">Ulothrix nitens</name>
    <dbReference type="NCBI Taxonomy" id="105231"/>
    <lineage>
        <taxon>Eukaryota</taxon>
        <taxon>Viridiplantae</taxon>
        <taxon>Streptophyta</taxon>
        <taxon>Klebsormidiophyceae</taxon>
        <taxon>Klebsormidiales</taxon>
        <taxon>Klebsormidiaceae</taxon>
        <taxon>Klebsormidium</taxon>
    </lineage>
</organism>
<keyword evidence="6 14" id="KW-0479">Metal-binding</keyword>
<proteinExistence type="inferred from homology"/>
<evidence type="ECO:0000256" key="6">
    <source>
        <dbReference type="ARBA" id="ARBA00022723"/>
    </source>
</evidence>
<keyword evidence="19" id="KW-1185">Reference proteome</keyword>
<protein>
    <recommendedName>
        <fullName evidence="14">E3 ubiquitin protein ligase</fullName>
        <ecNumber evidence="14">2.3.2.27</ecNumber>
    </recommendedName>
</protein>
<dbReference type="UniPathway" id="UPA00143"/>
<dbReference type="GO" id="GO:0008270">
    <property type="term" value="F:zinc ion binding"/>
    <property type="evidence" value="ECO:0007669"/>
    <property type="project" value="UniProtKB-KW"/>
</dbReference>
<dbReference type="PANTHER" id="PTHR23163">
    <property type="entry name" value="RING FINGER PROTEIN-RELATED"/>
    <property type="match status" value="1"/>
</dbReference>
<evidence type="ECO:0000256" key="1">
    <source>
        <dbReference type="ARBA" id="ARBA00000900"/>
    </source>
</evidence>
<sequence>MLGESPHDALHGPLPKRRKVRQESILADSTPRPIIMGDDKKAAESVLERQNRLLTGQLEVNKQNLSSIDAELQETKKKQANFDNVLSSVNRTWKELIDDLELLLLRANGSLNGSHIFDATAHIEKDDDMDGVPAERIFLHKLLHAHESDQKPSTSNGSDDDERQHLEAALRSRKATTKKTLGQVIAAIDNERQRNEELAAVLRQKVSSDDVGQVLRTEDERVRKEVKRLRSDMDELHLLHDKLSREMKRLQDCHGRDQAKIKHLTEELERVRSDLDSCRRKLVKEAAASASTPTTPVHANNNHLSRTESKTDRKELDQLVRQKADLESQLQEVERIAQGRLEELQSNHRKQLELQRELQNVKAHLDDEKLAHKPRPIHEMENRVKSYLEELNNAQATINRLLEERDMAIQRERETVIRAEAGETARRAVILADKRIEDLEAKLQATRNEKDSLERRLTEAIHGAGPETVAELRMMLGTFQSEMQMLKGQVERFKLSAEAVPALKAEVHALGVQLRHKEEDCQRLSETVSGQLTELRELREQVKALRTTELELQQFVEMFEQAATDPRDAIEAKKAERRARVQIMELKRELNDHAVEQRVRDARAAQEKGQQKLAAAEAESAQLRKKVENMERELVELREKLAKKDGDGEALESEIETIASAVGEFEAQSMRLEKKLAEQRAENTRIATEGLEAKQRLLAYVSDKEATVTQLQHANTALNLQQQRVSRLEEQLHVTNQQLQKVADDARHYQMQAEGLRRQAQGIDGALQETRGALEQAEKVKSERAIQLEAAEKELADERFKRKRVEEDLERERSKCARLAKHQDRGTDSEALNQEIRTYRSMLKCKICDTRQKSVVITKCYHTFCQQCITSRIENRIRKCPSCQLQFGVNDVHEFFLV</sequence>
<dbReference type="Pfam" id="PF00097">
    <property type="entry name" value="zf-C3HC4"/>
    <property type="match status" value="1"/>
</dbReference>
<evidence type="ECO:0000256" key="4">
    <source>
        <dbReference type="ARBA" id="ARBA00005555"/>
    </source>
</evidence>
<dbReference type="SUPFAM" id="SSF57850">
    <property type="entry name" value="RING/U-box"/>
    <property type="match status" value="1"/>
</dbReference>
<dbReference type="GO" id="GO:0016567">
    <property type="term" value="P:protein ubiquitination"/>
    <property type="evidence" value="ECO:0007669"/>
    <property type="project" value="UniProtKB-UniRule"/>
</dbReference>
<feature type="region of interest" description="Disordered" evidence="16">
    <location>
        <begin position="1"/>
        <end position="21"/>
    </location>
</feature>
<evidence type="ECO:0000256" key="16">
    <source>
        <dbReference type="SAM" id="MobiDB-lite"/>
    </source>
</evidence>
<evidence type="ECO:0000256" key="13">
    <source>
        <dbReference type="PROSITE-ProRule" id="PRU00175"/>
    </source>
</evidence>
<keyword evidence="5 14" id="KW-0808">Transferase</keyword>
<dbReference type="GO" id="GO:0005634">
    <property type="term" value="C:nucleus"/>
    <property type="evidence" value="ECO:0000318"/>
    <property type="project" value="GO_Central"/>
</dbReference>
<evidence type="ECO:0000256" key="12">
    <source>
        <dbReference type="ARBA" id="ARBA00023242"/>
    </source>
</evidence>
<dbReference type="InterPro" id="IPR013956">
    <property type="entry name" value="E3_ubiquit_lig_Bre1"/>
</dbReference>
<keyword evidence="18" id="KW-0436">Ligase</keyword>
<dbReference type="EMBL" id="DF237009">
    <property type="protein sequence ID" value="GAQ80697.1"/>
    <property type="molecule type" value="Genomic_DNA"/>
</dbReference>
<dbReference type="OMA" id="YSNIDTR"/>
<evidence type="ECO:0000256" key="9">
    <source>
        <dbReference type="ARBA" id="ARBA00022833"/>
    </source>
</evidence>
<dbReference type="PANTHER" id="PTHR23163:SF0">
    <property type="entry name" value="E3 UBIQUITIN-PROTEIN LIGASE BRE1"/>
    <property type="match status" value="1"/>
</dbReference>
<dbReference type="EC" id="2.3.2.27" evidence="14"/>
<evidence type="ECO:0000313" key="18">
    <source>
        <dbReference type="EMBL" id="GAQ80697.1"/>
    </source>
</evidence>
<dbReference type="Proteomes" id="UP000054558">
    <property type="component" value="Unassembled WGS sequence"/>
</dbReference>
<dbReference type="STRING" id="105231.A0A1Y1HVZ3"/>
<keyword evidence="11 14" id="KW-0175">Coiled coil</keyword>
<evidence type="ECO:0000313" key="19">
    <source>
        <dbReference type="Proteomes" id="UP000054558"/>
    </source>
</evidence>
<evidence type="ECO:0000259" key="17">
    <source>
        <dbReference type="PROSITE" id="PS50089"/>
    </source>
</evidence>
<evidence type="ECO:0000256" key="5">
    <source>
        <dbReference type="ARBA" id="ARBA00022679"/>
    </source>
</evidence>
<evidence type="ECO:0000256" key="14">
    <source>
        <dbReference type="RuleBase" id="RU365038"/>
    </source>
</evidence>
<dbReference type="InterPro" id="IPR018957">
    <property type="entry name" value="Znf_C3HC4_RING-type"/>
</dbReference>
<feature type="compositionally biased region" description="Basic and acidic residues" evidence="16">
    <location>
        <begin position="1"/>
        <end position="10"/>
    </location>
</feature>
<dbReference type="PROSITE" id="PS50089">
    <property type="entry name" value="ZF_RING_2"/>
    <property type="match status" value="1"/>
</dbReference>
<dbReference type="Gene3D" id="1.10.287.1490">
    <property type="match status" value="1"/>
</dbReference>
<evidence type="ECO:0000256" key="10">
    <source>
        <dbReference type="ARBA" id="ARBA00022853"/>
    </source>
</evidence>
<evidence type="ECO:0000256" key="7">
    <source>
        <dbReference type="ARBA" id="ARBA00022771"/>
    </source>
</evidence>
<keyword evidence="8 14" id="KW-0833">Ubl conjugation pathway</keyword>
<dbReference type="InterPro" id="IPR017907">
    <property type="entry name" value="Znf_RING_CS"/>
</dbReference>
<dbReference type="CDD" id="cd16499">
    <property type="entry name" value="RING-HC_Bre1-like"/>
    <property type="match status" value="1"/>
</dbReference>
<evidence type="ECO:0000256" key="15">
    <source>
        <dbReference type="SAM" id="Coils"/>
    </source>
</evidence>
<gene>
    <name evidence="18" type="ORF">KFL_000600140</name>
</gene>
<keyword evidence="10 14" id="KW-0156">Chromatin regulator</keyword>
<comment type="pathway">
    <text evidence="3 14">Protein modification; protein ubiquitination.</text>
</comment>
<dbReference type="PROSITE" id="PS00518">
    <property type="entry name" value="ZF_RING_1"/>
    <property type="match status" value="1"/>
</dbReference>
<dbReference type="AlphaFoldDB" id="A0A1Y1HVZ3"/>
<keyword evidence="7 13" id="KW-0863">Zinc-finger</keyword>
<evidence type="ECO:0000256" key="3">
    <source>
        <dbReference type="ARBA" id="ARBA00004906"/>
    </source>
</evidence>
<dbReference type="InterPro" id="IPR013083">
    <property type="entry name" value="Znf_RING/FYVE/PHD"/>
</dbReference>
<reference evidence="18 19" key="1">
    <citation type="journal article" date="2014" name="Nat. Commun.">
        <title>Klebsormidium flaccidum genome reveals primary factors for plant terrestrial adaptation.</title>
        <authorList>
            <person name="Hori K."/>
            <person name="Maruyama F."/>
            <person name="Fujisawa T."/>
            <person name="Togashi T."/>
            <person name="Yamamoto N."/>
            <person name="Seo M."/>
            <person name="Sato S."/>
            <person name="Yamada T."/>
            <person name="Mori H."/>
            <person name="Tajima N."/>
            <person name="Moriyama T."/>
            <person name="Ikeuchi M."/>
            <person name="Watanabe M."/>
            <person name="Wada H."/>
            <person name="Kobayashi K."/>
            <person name="Saito M."/>
            <person name="Masuda T."/>
            <person name="Sasaki-Sekimoto Y."/>
            <person name="Mashiguchi K."/>
            <person name="Awai K."/>
            <person name="Shimojima M."/>
            <person name="Masuda S."/>
            <person name="Iwai M."/>
            <person name="Nobusawa T."/>
            <person name="Narise T."/>
            <person name="Kondo S."/>
            <person name="Saito H."/>
            <person name="Sato R."/>
            <person name="Murakawa M."/>
            <person name="Ihara Y."/>
            <person name="Oshima-Yamada Y."/>
            <person name="Ohtaka K."/>
            <person name="Satoh M."/>
            <person name="Sonobe K."/>
            <person name="Ishii M."/>
            <person name="Ohtani R."/>
            <person name="Kanamori-Sato M."/>
            <person name="Honoki R."/>
            <person name="Miyazaki D."/>
            <person name="Mochizuki H."/>
            <person name="Umetsu J."/>
            <person name="Higashi K."/>
            <person name="Shibata D."/>
            <person name="Kamiya Y."/>
            <person name="Sato N."/>
            <person name="Nakamura Y."/>
            <person name="Tabata S."/>
            <person name="Ida S."/>
            <person name="Kurokawa K."/>
            <person name="Ohta H."/>
        </authorList>
    </citation>
    <scope>NUCLEOTIDE SEQUENCE [LARGE SCALE GENOMIC DNA]</scope>
    <source>
        <strain evidence="18 19">NIES-2285</strain>
    </source>
</reference>
<evidence type="ECO:0000256" key="2">
    <source>
        <dbReference type="ARBA" id="ARBA00004123"/>
    </source>
</evidence>
<comment type="subcellular location">
    <subcellularLocation>
        <location evidence="2 14">Nucleus</location>
    </subcellularLocation>
</comment>
<dbReference type="GO" id="GO:0033503">
    <property type="term" value="C:HULC complex"/>
    <property type="evidence" value="ECO:0000318"/>
    <property type="project" value="GO_Central"/>
</dbReference>
<keyword evidence="9 14" id="KW-0862">Zinc</keyword>
<dbReference type="GO" id="GO:0061630">
    <property type="term" value="F:ubiquitin protein ligase activity"/>
    <property type="evidence" value="ECO:0000318"/>
    <property type="project" value="GO_Central"/>
</dbReference>
<evidence type="ECO:0000256" key="8">
    <source>
        <dbReference type="ARBA" id="ARBA00022786"/>
    </source>
</evidence>
<feature type="region of interest" description="Disordered" evidence="16">
    <location>
        <begin position="144"/>
        <end position="163"/>
    </location>
</feature>
<evidence type="ECO:0000256" key="11">
    <source>
        <dbReference type="ARBA" id="ARBA00023054"/>
    </source>
</evidence>
<feature type="region of interest" description="Disordered" evidence="16">
    <location>
        <begin position="286"/>
        <end position="314"/>
    </location>
</feature>
<dbReference type="InterPro" id="IPR001841">
    <property type="entry name" value="Znf_RING"/>
</dbReference>
<name>A0A1Y1HVZ3_KLENI</name>
<feature type="coiled-coil region" evidence="15">
    <location>
        <begin position="226"/>
        <end position="281"/>
    </location>
</feature>
<dbReference type="OrthoDB" id="10266039at2759"/>
<feature type="compositionally biased region" description="Basic and acidic residues" evidence="16">
    <location>
        <begin position="305"/>
        <end position="314"/>
    </location>
</feature>
<feature type="coiled-coil region" evidence="15">
    <location>
        <begin position="521"/>
        <end position="682"/>
    </location>
</feature>
<dbReference type="GO" id="GO:0016874">
    <property type="term" value="F:ligase activity"/>
    <property type="evidence" value="ECO:0007669"/>
    <property type="project" value="UniProtKB-KW"/>
</dbReference>
<comment type="similarity">
    <text evidence="4 14">Belongs to the BRE1 family.</text>
</comment>
<dbReference type="GO" id="GO:0006325">
    <property type="term" value="P:chromatin organization"/>
    <property type="evidence" value="ECO:0007669"/>
    <property type="project" value="UniProtKB-KW"/>
</dbReference>
<dbReference type="SMART" id="SM00184">
    <property type="entry name" value="RING"/>
    <property type="match status" value="1"/>
</dbReference>